<evidence type="ECO:0000313" key="2">
    <source>
        <dbReference type="Proteomes" id="UP001066276"/>
    </source>
</evidence>
<sequence>MERYSDGEAVTVRVGDSAMSVSKSCNVEKEAGCQPWVTWEESALAAAQQLLEALQGSTMNELELSVECINALAIRLGHLYVPDIRADADRHLSESVLPAGKAQV</sequence>
<dbReference type="AlphaFoldDB" id="A0AAV7NAW8"/>
<dbReference type="Proteomes" id="UP001066276">
    <property type="component" value="Chromosome 9"/>
</dbReference>
<dbReference type="EMBL" id="JANPWB010000013">
    <property type="protein sequence ID" value="KAJ1110323.1"/>
    <property type="molecule type" value="Genomic_DNA"/>
</dbReference>
<comment type="caution">
    <text evidence="1">The sequence shown here is derived from an EMBL/GenBank/DDBJ whole genome shotgun (WGS) entry which is preliminary data.</text>
</comment>
<accession>A0AAV7NAW8</accession>
<name>A0AAV7NAW8_PLEWA</name>
<protein>
    <submittedName>
        <fullName evidence="1">Uncharacterized protein</fullName>
    </submittedName>
</protein>
<keyword evidence="2" id="KW-1185">Reference proteome</keyword>
<gene>
    <name evidence="1" type="ORF">NDU88_007676</name>
</gene>
<reference evidence="1" key="1">
    <citation type="journal article" date="2022" name="bioRxiv">
        <title>Sequencing and chromosome-scale assembly of the giantPleurodeles waltlgenome.</title>
        <authorList>
            <person name="Brown T."/>
            <person name="Elewa A."/>
            <person name="Iarovenko S."/>
            <person name="Subramanian E."/>
            <person name="Araus A.J."/>
            <person name="Petzold A."/>
            <person name="Susuki M."/>
            <person name="Suzuki K.-i.T."/>
            <person name="Hayashi T."/>
            <person name="Toyoda A."/>
            <person name="Oliveira C."/>
            <person name="Osipova E."/>
            <person name="Leigh N.D."/>
            <person name="Simon A."/>
            <person name="Yun M.H."/>
        </authorList>
    </citation>
    <scope>NUCLEOTIDE SEQUENCE</scope>
    <source>
        <strain evidence="1">20211129_DDA</strain>
        <tissue evidence="1">Liver</tissue>
    </source>
</reference>
<organism evidence="1 2">
    <name type="scientific">Pleurodeles waltl</name>
    <name type="common">Iberian ribbed newt</name>
    <dbReference type="NCBI Taxonomy" id="8319"/>
    <lineage>
        <taxon>Eukaryota</taxon>
        <taxon>Metazoa</taxon>
        <taxon>Chordata</taxon>
        <taxon>Craniata</taxon>
        <taxon>Vertebrata</taxon>
        <taxon>Euteleostomi</taxon>
        <taxon>Amphibia</taxon>
        <taxon>Batrachia</taxon>
        <taxon>Caudata</taxon>
        <taxon>Salamandroidea</taxon>
        <taxon>Salamandridae</taxon>
        <taxon>Pleurodelinae</taxon>
        <taxon>Pleurodeles</taxon>
    </lineage>
</organism>
<proteinExistence type="predicted"/>
<evidence type="ECO:0000313" key="1">
    <source>
        <dbReference type="EMBL" id="KAJ1110323.1"/>
    </source>
</evidence>